<dbReference type="GO" id="GO:0005524">
    <property type="term" value="F:ATP binding"/>
    <property type="evidence" value="ECO:0007669"/>
    <property type="project" value="UniProtKB-KW"/>
</dbReference>
<dbReference type="STRING" id="1051891.A0A0C3QXG1"/>
<dbReference type="GO" id="GO:0006312">
    <property type="term" value="P:mitotic recombination"/>
    <property type="evidence" value="ECO:0007669"/>
    <property type="project" value="TreeGrafter"/>
</dbReference>
<dbReference type="PANTHER" id="PTHR22942:SF30">
    <property type="entry name" value="MEIOTIC RECOMBINATION PROTEIN DMC1_LIM15 HOMOLOG"/>
    <property type="match status" value="1"/>
</dbReference>
<proteinExistence type="predicted"/>
<organism evidence="4 5">
    <name type="scientific">Tulasnella calospora MUT 4182</name>
    <dbReference type="NCBI Taxonomy" id="1051891"/>
    <lineage>
        <taxon>Eukaryota</taxon>
        <taxon>Fungi</taxon>
        <taxon>Dikarya</taxon>
        <taxon>Basidiomycota</taxon>
        <taxon>Agaricomycotina</taxon>
        <taxon>Agaricomycetes</taxon>
        <taxon>Cantharellales</taxon>
        <taxon>Tulasnellaceae</taxon>
        <taxon>Tulasnella</taxon>
    </lineage>
</organism>
<dbReference type="InterPro" id="IPR020588">
    <property type="entry name" value="RecA_ATP-bd"/>
</dbReference>
<dbReference type="AlphaFoldDB" id="A0A0C3QXG1"/>
<dbReference type="GO" id="GO:0000150">
    <property type="term" value="F:DNA strand exchange activity"/>
    <property type="evidence" value="ECO:0007669"/>
    <property type="project" value="TreeGrafter"/>
</dbReference>
<dbReference type="InterPro" id="IPR027417">
    <property type="entry name" value="P-loop_NTPase"/>
</dbReference>
<sequence>MELTKDLGERLAEGGYRLIIVDSIMALFRVDYSGRGELSERQQKLAQFLAQLTRMAEEFNVNVFP</sequence>
<evidence type="ECO:0000256" key="1">
    <source>
        <dbReference type="ARBA" id="ARBA00022741"/>
    </source>
</evidence>
<dbReference type="Proteomes" id="UP000054248">
    <property type="component" value="Unassembled WGS sequence"/>
</dbReference>
<dbReference type="PROSITE" id="PS50162">
    <property type="entry name" value="RECA_2"/>
    <property type="match status" value="1"/>
</dbReference>
<reference evidence="4 5" key="1">
    <citation type="submission" date="2014-04" db="EMBL/GenBank/DDBJ databases">
        <authorList>
            <consortium name="DOE Joint Genome Institute"/>
            <person name="Kuo A."/>
            <person name="Girlanda M."/>
            <person name="Perotto S."/>
            <person name="Kohler A."/>
            <person name="Nagy L.G."/>
            <person name="Floudas D."/>
            <person name="Copeland A."/>
            <person name="Barry K.W."/>
            <person name="Cichocki N."/>
            <person name="Veneault-Fourrey C."/>
            <person name="LaButti K."/>
            <person name="Lindquist E.A."/>
            <person name="Lipzen A."/>
            <person name="Lundell T."/>
            <person name="Morin E."/>
            <person name="Murat C."/>
            <person name="Sun H."/>
            <person name="Tunlid A."/>
            <person name="Henrissat B."/>
            <person name="Grigoriev I.V."/>
            <person name="Hibbett D.S."/>
            <person name="Martin F."/>
            <person name="Nordberg H.P."/>
            <person name="Cantor M.N."/>
            <person name="Hua S.X."/>
        </authorList>
    </citation>
    <scope>NUCLEOTIDE SEQUENCE [LARGE SCALE GENOMIC DNA]</scope>
    <source>
        <strain evidence="4 5">MUT 4182</strain>
    </source>
</reference>
<dbReference type="Pfam" id="PF08423">
    <property type="entry name" value="Rad51"/>
    <property type="match status" value="1"/>
</dbReference>
<dbReference type="GO" id="GO:0000794">
    <property type="term" value="C:condensed nuclear chromosome"/>
    <property type="evidence" value="ECO:0007669"/>
    <property type="project" value="TreeGrafter"/>
</dbReference>
<dbReference type="GO" id="GO:0140664">
    <property type="term" value="F:ATP-dependent DNA damage sensor activity"/>
    <property type="evidence" value="ECO:0007669"/>
    <property type="project" value="InterPro"/>
</dbReference>
<protein>
    <recommendedName>
        <fullName evidence="3">RecA family profile 1 domain-containing protein</fullName>
    </recommendedName>
</protein>
<dbReference type="Gene3D" id="3.40.50.300">
    <property type="entry name" value="P-loop containing nucleotide triphosphate hydrolases"/>
    <property type="match status" value="1"/>
</dbReference>
<dbReference type="GO" id="GO:0007131">
    <property type="term" value="P:reciprocal meiotic recombination"/>
    <property type="evidence" value="ECO:0007669"/>
    <property type="project" value="TreeGrafter"/>
</dbReference>
<evidence type="ECO:0000259" key="3">
    <source>
        <dbReference type="PROSITE" id="PS50162"/>
    </source>
</evidence>
<dbReference type="GO" id="GO:0003697">
    <property type="term" value="F:single-stranded DNA binding"/>
    <property type="evidence" value="ECO:0007669"/>
    <property type="project" value="TreeGrafter"/>
</dbReference>
<dbReference type="PANTHER" id="PTHR22942">
    <property type="entry name" value="RECA/RAD51/RADA DNA STRAND-PAIRING FAMILY MEMBER"/>
    <property type="match status" value="1"/>
</dbReference>
<dbReference type="GO" id="GO:0000730">
    <property type="term" value="P:DNA recombinase assembly"/>
    <property type="evidence" value="ECO:0007669"/>
    <property type="project" value="TreeGrafter"/>
</dbReference>
<dbReference type="GO" id="GO:0042148">
    <property type="term" value="P:DNA strand invasion"/>
    <property type="evidence" value="ECO:0007669"/>
    <property type="project" value="TreeGrafter"/>
</dbReference>
<evidence type="ECO:0000313" key="5">
    <source>
        <dbReference type="Proteomes" id="UP000054248"/>
    </source>
</evidence>
<dbReference type="InterPro" id="IPR013632">
    <property type="entry name" value="Rad51_C"/>
</dbReference>
<accession>A0A0C3QXG1</accession>
<name>A0A0C3QXG1_9AGAM</name>
<dbReference type="HOGENOM" id="CLU_190183_0_0_1"/>
<gene>
    <name evidence="4" type="ORF">M407DRAFT_177565</name>
</gene>
<keyword evidence="2" id="KW-0067">ATP-binding</keyword>
<evidence type="ECO:0000256" key="2">
    <source>
        <dbReference type="ARBA" id="ARBA00022840"/>
    </source>
</evidence>
<dbReference type="OrthoDB" id="10251254at2759"/>
<feature type="domain" description="RecA family profile 1" evidence="3">
    <location>
        <begin position="1"/>
        <end position="65"/>
    </location>
</feature>
<dbReference type="SUPFAM" id="SSF52540">
    <property type="entry name" value="P-loop containing nucleoside triphosphate hydrolases"/>
    <property type="match status" value="1"/>
</dbReference>
<dbReference type="GO" id="GO:0003690">
    <property type="term" value="F:double-stranded DNA binding"/>
    <property type="evidence" value="ECO:0007669"/>
    <property type="project" value="TreeGrafter"/>
</dbReference>
<keyword evidence="1" id="KW-0547">Nucleotide-binding</keyword>
<dbReference type="EMBL" id="KN822946">
    <property type="protein sequence ID" value="KIO33749.1"/>
    <property type="molecule type" value="Genomic_DNA"/>
</dbReference>
<evidence type="ECO:0000313" key="4">
    <source>
        <dbReference type="EMBL" id="KIO33749.1"/>
    </source>
</evidence>
<keyword evidence="5" id="KW-1185">Reference proteome</keyword>
<reference evidence="5" key="2">
    <citation type="submission" date="2015-01" db="EMBL/GenBank/DDBJ databases">
        <title>Evolutionary Origins and Diversification of the Mycorrhizal Mutualists.</title>
        <authorList>
            <consortium name="DOE Joint Genome Institute"/>
            <consortium name="Mycorrhizal Genomics Consortium"/>
            <person name="Kohler A."/>
            <person name="Kuo A."/>
            <person name="Nagy L.G."/>
            <person name="Floudas D."/>
            <person name="Copeland A."/>
            <person name="Barry K.W."/>
            <person name="Cichocki N."/>
            <person name="Veneault-Fourrey C."/>
            <person name="LaButti K."/>
            <person name="Lindquist E.A."/>
            <person name="Lipzen A."/>
            <person name="Lundell T."/>
            <person name="Morin E."/>
            <person name="Murat C."/>
            <person name="Riley R."/>
            <person name="Ohm R."/>
            <person name="Sun H."/>
            <person name="Tunlid A."/>
            <person name="Henrissat B."/>
            <person name="Grigoriev I.V."/>
            <person name="Hibbett D.S."/>
            <person name="Martin F."/>
        </authorList>
    </citation>
    <scope>NUCLEOTIDE SEQUENCE [LARGE SCALE GENOMIC DNA]</scope>
    <source>
        <strain evidence="5">MUT 4182</strain>
    </source>
</reference>
<dbReference type="GO" id="GO:0070192">
    <property type="term" value="P:chromosome organization involved in meiotic cell cycle"/>
    <property type="evidence" value="ECO:0007669"/>
    <property type="project" value="TreeGrafter"/>
</dbReference>